<dbReference type="Pfam" id="PF05962">
    <property type="entry name" value="HutD"/>
    <property type="match status" value="1"/>
</dbReference>
<proteinExistence type="predicted"/>
<dbReference type="CDD" id="cd20293">
    <property type="entry name" value="cupin_HutD_N"/>
    <property type="match status" value="1"/>
</dbReference>
<dbReference type="InterPro" id="IPR014710">
    <property type="entry name" value="RmlC-like_jellyroll"/>
</dbReference>
<evidence type="ECO:0000313" key="1">
    <source>
        <dbReference type="EMBL" id="MFD2206082.1"/>
    </source>
</evidence>
<dbReference type="SUPFAM" id="SSF51182">
    <property type="entry name" value="RmlC-like cupins"/>
    <property type="match status" value="1"/>
</dbReference>
<dbReference type="PANTHER" id="PTHR37943:SF1">
    <property type="entry name" value="PROTEIN VES"/>
    <property type="match status" value="1"/>
</dbReference>
<reference evidence="2" key="1">
    <citation type="journal article" date="2019" name="Int. J. Syst. Evol. Microbiol.">
        <title>The Global Catalogue of Microorganisms (GCM) 10K type strain sequencing project: providing services to taxonomists for standard genome sequencing and annotation.</title>
        <authorList>
            <consortium name="The Broad Institute Genomics Platform"/>
            <consortium name="The Broad Institute Genome Sequencing Center for Infectious Disease"/>
            <person name="Wu L."/>
            <person name="Ma J."/>
        </authorList>
    </citation>
    <scope>NUCLEOTIDE SEQUENCE [LARGE SCALE GENOMIC DNA]</scope>
    <source>
        <strain evidence="2">CGMCC 4.7192</strain>
    </source>
</reference>
<comment type="caution">
    <text evidence="1">The sequence shown here is derived from an EMBL/GenBank/DDBJ whole genome shotgun (WGS) entry which is preliminary data.</text>
</comment>
<protein>
    <submittedName>
        <fullName evidence="1">HutD family protein</fullName>
    </submittedName>
</protein>
<dbReference type="PANTHER" id="PTHR37943">
    <property type="entry name" value="PROTEIN VES"/>
    <property type="match status" value="1"/>
</dbReference>
<keyword evidence="2" id="KW-1185">Reference proteome</keyword>
<dbReference type="InterPro" id="IPR011051">
    <property type="entry name" value="RmlC_Cupin_sf"/>
</dbReference>
<sequence>MKKHLKQSDYKSMPWKNGLGTTVELAVCVHEMGVEDGPFLWRISIASVSEDGAFSHFPNIDRNLTILQGRGMVLEVAGFDDLRLDQPLQSVCFSGEADVVARLHDGPITDFNVMVDRRFAEARVETFSLDDEVSLILSADDSYFLHVPETSTAIMLSGDEADVQIDGGESYLFEGIEQHISVRSLTSTSASLILVKVTFSPSS</sequence>
<dbReference type="EMBL" id="JBHUII010000004">
    <property type="protein sequence ID" value="MFD2206082.1"/>
    <property type="molecule type" value="Genomic_DNA"/>
</dbReference>
<evidence type="ECO:0000313" key="2">
    <source>
        <dbReference type="Proteomes" id="UP001597294"/>
    </source>
</evidence>
<dbReference type="RefSeq" id="WP_380251315.1">
    <property type="nucleotide sequence ID" value="NZ_JBHUII010000004.1"/>
</dbReference>
<name>A0ABW5BIZ5_9PROT</name>
<accession>A0ABW5BIZ5</accession>
<organism evidence="1 2">
    <name type="scientific">Kiloniella antarctica</name>
    <dbReference type="NCBI Taxonomy" id="1550907"/>
    <lineage>
        <taxon>Bacteria</taxon>
        <taxon>Pseudomonadati</taxon>
        <taxon>Pseudomonadota</taxon>
        <taxon>Alphaproteobacteria</taxon>
        <taxon>Rhodospirillales</taxon>
        <taxon>Kiloniellaceae</taxon>
        <taxon>Kiloniella</taxon>
    </lineage>
</organism>
<dbReference type="InterPro" id="IPR010282">
    <property type="entry name" value="Uncharacterised_HutD/Ves"/>
</dbReference>
<dbReference type="Proteomes" id="UP001597294">
    <property type="component" value="Unassembled WGS sequence"/>
</dbReference>
<dbReference type="Gene3D" id="2.60.120.10">
    <property type="entry name" value="Jelly Rolls"/>
    <property type="match status" value="1"/>
</dbReference>
<gene>
    <name evidence="1" type="ORF">ACFSKO_10680</name>
</gene>